<dbReference type="RefSeq" id="WP_138239583.1">
    <property type="nucleotide sequence ID" value="NZ_VBRY01000008.1"/>
</dbReference>
<dbReference type="GO" id="GO:0046872">
    <property type="term" value="F:metal ion binding"/>
    <property type="evidence" value="ECO:0007669"/>
    <property type="project" value="UniProtKB-KW"/>
</dbReference>
<organism evidence="9 10">
    <name type="scientific">Mariprofundus erugo</name>
    <dbReference type="NCBI Taxonomy" id="2528639"/>
    <lineage>
        <taxon>Bacteria</taxon>
        <taxon>Pseudomonadati</taxon>
        <taxon>Pseudomonadota</taxon>
        <taxon>Candidatius Mariprofundia</taxon>
        <taxon>Mariprofundales</taxon>
        <taxon>Mariprofundaceae</taxon>
        <taxon>Mariprofundus</taxon>
    </lineage>
</organism>
<dbReference type="GO" id="GO:0071555">
    <property type="term" value="P:cell wall organization"/>
    <property type="evidence" value="ECO:0007669"/>
    <property type="project" value="TreeGrafter"/>
</dbReference>
<evidence type="ECO:0000313" key="9">
    <source>
        <dbReference type="EMBL" id="TLS66754.1"/>
    </source>
</evidence>
<dbReference type="CDD" id="cd06853">
    <property type="entry name" value="GT_WecA_like"/>
    <property type="match status" value="1"/>
</dbReference>
<name>A0A5R9GU70_9PROT</name>
<comment type="caution">
    <text evidence="9">The sequence shown here is derived from an EMBL/GenBank/DDBJ whole genome shotgun (WGS) entry which is preliminary data.</text>
</comment>
<evidence type="ECO:0000313" key="10">
    <source>
        <dbReference type="Proteomes" id="UP000306585"/>
    </source>
</evidence>
<dbReference type="PROSITE" id="PS01348">
    <property type="entry name" value="MRAY_2"/>
    <property type="match status" value="1"/>
</dbReference>
<keyword evidence="4 8" id="KW-0812">Transmembrane</keyword>
<evidence type="ECO:0000256" key="4">
    <source>
        <dbReference type="ARBA" id="ARBA00022692"/>
    </source>
</evidence>
<feature type="transmembrane region" description="Helical" evidence="8">
    <location>
        <begin position="73"/>
        <end position="90"/>
    </location>
</feature>
<feature type="transmembrane region" description="Helical" evidence="8">
    <location>
        <begin position="102"/>
        <end position="120"/>
    </location>
</feature>
<feature type="transmembrane region" description="Helical" evidence="8">
    <location>
        <begin position="511"/>
        <end position="532"/>
    </location>
</feature>
<feature type="transmembrane region" description="Helical" evidence="8">
    <location>
        <begin position="399"/>
        <end position="415"/>
    </location>
</feature>
<feature type="transmembrane region" description="Helical" evidence="8">
    <location>
        <begin position="185"/>
        <end position="203"/>
    </location>
</feature>
<dbReference type="GO" id="GO:0009103">
    <property type="term" value="P:lipopolysaccharide biosynthetic process"/>
    <property type="evidence" value="ECO:0007669"/>
    <property type="project" value="TreeGrafter"/>
</dbReference>
<dbReference type="InterPro" id="IPR000715">
    <property type="entry name" value="Glycosyl_transferase_4"/>
</dbReference>
<evidence type="ECO:0000256" key="6">
    <source>
        <dbReference type="ARBA" id="ARBA00023136"/>
    </source>
</evidence>
<feature type="binding site" evidence="7">
    <location>
        <position position="154"/>
    </location>
    <ligand>
        <name>Mg(2+)</name>
        <dbReference type="ChEBI" id="CHEBI:18420"/>
    </ligand>
</feature>
<keyword evidence="6 8" id="KW-0472">Membrane</keyword>
<keyword evidence="3 9" id="KW-0808">Transferase</keyword>
<accession>A0A5R9GU70</accession>
<comment type="subcellular location">
    <subcellularLocation>
        <location evidence="1">Cell membrane</location>
        <topology evidence="1">Multi-pass membrane protein</topology>
    </subcellularLocation>
</comment>
<dbReference type="InterPro" id="IPR018480">
    <property type="entry name" value="PNAcMuramoyl-5peptid_Trfase_CS"/>
</dbReference>
<evidence type="ECO:0000256" key="8">
    <source>
        <dbReference type="SAM" id="Phobius"/>
    </source>
</evidence>
<dbReference type="PANTHER" id="PTHR22926:SF3">
    <property type="entry name" value="UNDECAPRENYL-PHOSPHATE ALPHA-N-ACETYLGLUCOSAMINYL 1-PHOSPHATE TRANSFERASE"/>
    <property type="match status" value="1"/>
</dbReference>
<evidence type="ECO:0000256" key="3">
    <source>
        <dbReference type="ARBA" id="ARBA00022679"/>
    </source>
</evidence>
<dbReference type="GO" id="GO:0005886">
    <property type="term" value="C:plasma membrane"/>
    <property type="evidence" value="ECO:0007669"/>
    <property type="project" value="UniProtKB-SubCell"/>
</dbReference>
<evidence type="ECO:0000256" key="2">
    <source>
        <dbReference type="ARBA" id="ARBA00022475"/>
    </source>
</evidence>
<feature type="transmembrane region" description="Helical" evidence="8">
    <location>
        <begin position="450"/>
        <end position="470"/>
    </location>
</feature>
<comment type="cofactor">
    <cofactor evidence="7">
        <name>Mg(2+)</name>
        <dbReference type="ChEBI" id="CHEBI:18420"/>
    </cofactor>
</comment>
<dbReference type="EMBL" id="VBRY01000008">
    <property type="protein sequence ID" value="TLS66754.1"/>
    <property type="molecule type" value="Genomic_DNA"/>
</dbReference>
<feature type="transmembrane region" description="Helical" evidence="8">
    <location>
        <begin position="244"/>
        <end position="266"/>
    </location>
</feature>
<sequence length="548" mass="59586">METLSAAWMVLSLALVFSILLTPFSMHLARRIGAVDVPCSRSVHVVAVPRLGGVGIFLSMACAVAFYLNVDAFSFGFLAGLLVIVLTGLLDDIRPLSHRFKFAGEILASVAFIGISGSELSGVGNLFGFGELVFGPFAFVATVFCMVGLINAMNLSDGLDGLAGGLAIIAALFFAFFAYKAGQPNVMMIALALAGALLGFLLYNGFPARLFMGDVGSLMIGYTCAVLAVQMVNVSVDHFSVQPITIALILAVPLLDTLVVMGARIVKGISPFKPDKTHLHHRLMALGLNQNQAVSIMYVLMFLYGALALLAFHAPAYWQFYTAIIVTALFYSLLGWLGRKQMSLAVGVIAPLAKVLLRIESMLQVSLFDVSQHYSRFISRSLALLALLPLFFLESKVDGLVLVAIIVLTLVLLARRHNPRVRAVWQGVLYLLILFLLYVCHTALQQSFWATYWSVLVSLSTGWIVLTLLVSHTRRMLALHSFEILLILISWLFFFLIMPMVNFAPLSGEDIRVICVYAIPLLLVGKLCLGGAHASVHGDVRREAITGV</sequence>
<keyword evidence="2" id="KW-1003">Cell membrane</keyword>
<evidence type="ECO:0000256" key="5">
    <source>
        <dbReference type="ARBA" id="ARBA00022989"/>
    </source>
</evidence>
<dbReference type="PANTHER" id="PTHR22926">
    <property type="entry name" value="PHOSPHO-N-ACETYLMURAMOYL-PENTAPEPTIDE-TRANSFERASE"/>
    <property type="match status" value="1"/>
</dbReference>
<evidence type="ECO:0000256" key="7">
    <source>
        <dbReference type="PIRSR" id="PIRSR600715-1"/>
    </source>
</evidence>
<proteinExistence type="predicted"/>
<evidence type="ECO:0000256" key="1">
    <source>
        <dbReference type="ARBA" id="ARBA00004651"/>
    </source>
</evidence>
<keyword evidence="10" id="KW-1185">Reference proteome</keyword>
<feature type="transmembrane region" description="Helical" evidence="8">
    <location>
        <begin position="210"/>
        <end position="232"/>
    </location>
</feature>
<feature type="transmembrane region" description="Helical" evidence="8">
    <location>
        <begin position="162"/>
        <end position="179"/>
    </location>
</feature>
<feature type="transmembrane region" description="Helical" evidence="8">
    <location>
        <begin position="293"/>
        <end position="312"/>
    </location>
</feature>
<feature type="transmembrane region" description="Helical" evidence="8">
    <location>
        <begin position="482"/>
        <end position="505"/>
    </location>
</feature>
<feature type="transmembrane region" description="Helical" evidence="8">
    <location>
        <begin position="427"/>
        <end position="444"/>
    </location>
</feature>
<reference evidence="9 10" key="1">
    <citation type="journal article" date="2019" name="Appl. Environ. Microbiol.">
        <title>Environmental Evidence and Genomic Insight of Iron-oxidizing Bacteria Preference Towards More Corrosion Resistant Stainless Steel at Higher Salinities.</title>
        <authorList>
            <person name="Garrison C.E."/>
            <person name="Price K.A."/>
            <person name="Field E.K."/>
        </authorList>
    </citation>
    <scope>NUCLEOTIDE SEQUENCE [LARGE SCALE GENOMIC DNA]</scope>
    <source>
        <strain evidence="9 10">P3</strain>
    </source>
</reference>
<feature type="transmembrane region" description="Helical" evidence="8">
    <location>
        <begin position="47"/>
        <end position="67"/>
    </location>
</feature>
<feature type="transmembrane region" description="Helical" evidence="8">
    <location>
        <begin position="377"/>
        <end position="393"/>
    </location>
</feature>
<feature type="transmembrane region" description="Helical" evidence="8">
    <location>
        <begin position="318"/>
        <end position="337"/>
    </location>
</feature>
<keyword evidence="7" id="KW-0479">Metal-binding</keyword>
<dbReference type="GO" id="GO:0016780">
    <property type="term" value="F:phosphotransferase activity, for other substituted phosphate groups"/>
    <property type="evidence" value="ECO:0007669"/>
    <property type="project" value="InterPro"/>
</dbReference>
<gene>
    <name evidence="9" type="ORF">FEF65_09545</name>
</gene>
<dbReference type="GO" id="GO:0044038">
    <property type="term" value="P:cell wall macromolecule biosynthetic process"/>
    <property type="evidence" value="ECO:0007669"/>
    <property type="project" value="TreeGrafter"/>
</dbReference>
<feature type="transmembrane region" description="Helical" evidence="8">
    <location>
        <begin position="132"/>
        <end position="150"/>
    </location>
</feature>
<feature type="transmembrane region" description="Helical" evidence="8">
    <location>
        <begin position="6"/>
        <end position="26"/>
    </location>
</feature>
<dbReference type="Proteomes" id="UP000306585">
    <property type="component" value="Unassembled WGS sequence"/>
</dbReference>
<keyword evidence="7" id="KW-0460">Magnesium</keyword>
<dbReference type="AlphaFoldDB" id="A0A5R9GU70"/>
<feature type="binding site" evidence="7">
    <location>
        <position position="214"/>
    </location>
    <ligand>
        <name>Mg(2+)</name>
        <dbReference type="ChEBI" id="CHEBI:18420"/>
    </ligand>
</feature>
<protein>
    <submittedName>
        <fullName evidence="9">Undecaprenyl/decaprenyl-phosphate alpha-N-acetylglucosaminyl 1-phosphate transferase</fullName>
    </submittedName>
</protein>
<dbReference type="Pfam" id="PF00953">
    <property type="entry name" value="Glycos_transf_4"/>
    <property type="match status" value="1"/>
</dbReference>
<keyword evidence="5 8" id="KW-1133">Transmembrane helix</keyword>